<keyword evidence="3" id="KW-1185">Reference proteome</keyword>
<reference evidence="2" key="1">
    <citation type="submission" date="2023-10" db="EMBL/GenBank/DDBJ databases">
        <authorList>
            <person name="Chen Y."/>
            <person name="Shah S."/>
            <person name="Dougan E. K."/>
            <person name="Thang M."/>
            <person name="Chan C."/>
        </authorList>
    </citation>
    <scope>NUCLEOTIDE SEQUENCE [LARGE SCALE GENOMIC DNA]</scope>
</reference>
<comment type="caution">
    <text evidence="2">The sequence shown here is derived from an EMBL/GenBank/DDBJ whole genome shotgun (WGS) entry which is preliminary data.</text>
</comment>
<feature type="compositionally biased region" description="Basic and acidic residues" evidence="1">
    <location>
        <begin position="364"/>
        <end position="377"/>
    </location>
</feature>
<feature type="compositionally biased region" description="Acidic residues" evidence="1">
    <location>
        <begin position="349"/>
        <end position="363"/>
    </location>
</feature>
<gene>
    <name evidence="2" type="ORF">PCOR1329_LOCUS22162</name>
</gene>
<evidence type="ECO:0000313" key="2">
    <source>
        <dbReference type="EMBL" id="CAK0820512.1"/>
    </source>
</evidence>
<feature type="compositionally biased region" description="Low complexity" evidence="1">
    <location>
        <begin position="181"/>
        <end position="192"/>
    </location>
</feature>
<dbReference type="Proteomes" id="UP001189429">
    <property type="component" value="Unassembled WGS sequence"/>
</dbReference>
<name>A0ABN9RMW2_9DINO</name>
<feature type="region of interest" description="Disordered" evidence="1">
    <location>
        <begin position="147"/>
        <end position="192"/>
    </location>
</feature>
<organism evidence="2 3">
    <name type="scientific">Prorocentrum cordatum</name>
    <dbReference type="NCBI Taxonomy" id="2364126"/>
    <lineage>
        <taxon>Eukaryota</taxon>
        <taxon>Sar</taxon>
        <taxon>Alveolata</taxon>
        <taxon>Dinophyceae</taxon>
        <taxon>Prorocentrales</taxon>
        <taxon>Prorocentraceae</taxon>
        <taxon>Prorocentrum</taxon>
    </lineage>
</organism>
<evidence type="ECO:0000256" key="1">
    <source>
        <dbReference type="SAM" id="MobiDB-lite"/>
    </source>
</evidence>
<dbReference type="EMBL" id="CAUYUJ010007369">
    <property type="protein sequence ID" value="CAK0820512.1"/>
    <property type="molecule type" value="Genomic_DNA"/>
</dbReference>
<feature type="region of interest" description="Disordered" evidence="1">
    <location>
        <begin position="334"/>
        <end position="386"/>
    </location>
</feature>
<sequence>MPPCISDADWDWVLDQYIEHCPPNKVFILGVYFNKKNSHAADGKGLADLKPLLAPLLAKQSCAKVLPTEPEKAIVRACDRRGHLKITQTGKSPEEFGLWFRKKIIVILYHLRRIAASDKKWDECTRKLGDATKEILRGLISRIDTATLDDENNGSDTPPPKAKRGVALTGTPKPKKQRELQPQPSSSSMGSAGEEAFLKSVRAGTGDPPDLLAEAEAVASRPLPGGVRALKMSVAKKPAAAPSNTKESATLGPIKLGAFTKASYITQFRETTGKWHSILNIEGSWMDRQGANFEDHRTLAAKIFEHAATSNCSAETLVSLRNQWVLEFAEGKKAPKRKPACAQAAETSVDTEGDDGEEEDDDKEEHSSSEAEHKPEDPFADDDFFG</sequence>
<protein>
    <submittedName>
        <fullName evidence="2">Uncharacterized protein</fullName>
    </submittedName>
</protein>
<proteinExistence type="predicted"/>
<accession>A0ABN9RMW2</accession>
<evidence type="ECO:0000313" key="3">
    <source>
        <dbReference type="Proteomes" id="UP001189429"/>
    </source>
</evidence>